<proteinExistence type="predicted"/>
<dbReference type="GO" id="GO:0016787">
    <property type="term" value="F:hydrolase activity"/>
    <property type="evidence" value="ECO:0007669"/>
    <property type="project" value="UniProtKB-KW"/>
</dbReference>
<dbReference type="InterPro" id="IPR001466">
    <property type="entry name" value="Beta-lactam-related"/>
</dbReference>
<dbReference type="Pfam" id="PF00144">
    <property type="entry name" value="Beta-lactamase"/>
    <property type="match status" value="1"/>
</dbReference>
<protein>
    <submittedName>
        <fullName evidence="2">Serine hydrolase domain-containing protein</fullName>
        <ecNumber evidence="2">3.-.-.-</ecNumber>
    </submittedName>
</protein>
<keyword evidence="3" id="KW-1185">Reference proteome</keyword>
<reference evidence="2 3" key="1">
    <citation type="submission" date="2024-09" db="EMBL/GenBank/DDBJ databases">
        <authorList>
            <person name="Sun Q."/>
            <person name="Mori K."/>
        </authorList>
    </citation>
    <scope>NUCLEOTIDE SEQUENCE [LARGE SCALE GENOMIC DNA]</scope>
    <source>
        <strain evidence="2 3">KCTC 23076</strain>
    </source>
</reference>
<gene>
    <name evidence="2" type="ORF">ACFFGH_02300</name>
</gene>
<dbReference type="EC" id="3.-.-.-" evidence="2"/>
<dbReference type="PANTHER" id="PTHR46825:SF9">
    <property type="entry name" value="BETA-LACTAMASE-RELATED DOMAIN-CONTAINING PROTEIN"/>
    <property type="match status" value="1"/>
</dbReference>
<name>A0ABV6RI67_9GAMM</name>
<dbReference type="InterPro" id="IPR050491">
    <property type="entry name" value="AmpC-like"/>
</dbReference>
<dbReference type="Proteomes" id="UP001589896">
    <property type="component" value="Unassembled WGS sequence"/>
</dbReference>
<dbReference type="InterPro" id="IPR012338">
    <property type="entry name" value="Beta-lactam/transpept-like"/>
</dbReference>
<dbReference type="Gene3D" id="3.40.710.10">
    <property type="entry name" value="DD-peptidase/beta-lactamase superfamily"/>
    <property type="match status" value="1"/>
</dbReference>
<keyword evidence="2" id="KW-0378">Hydrolase</keyword>
<sequence length="492" mass="51309">MHRAIPFISAALAVTAAVSGSANPLAAGARVDGRHIADRLFAALVEANGVPGMGAAVVLDGAVVWTGSTGMRDVEAGLPVDPNTVFRLASVSKLVTATAAAKLGEAGRLDLDAPVQSTLPWLRAHWAPLTARQLAAHTAGLPHYQDIDQGLGAQHYATVRDAVGIFEGRPLLTAPDSAYHYSSWGYTLLSAVVEAGAGEPFLDYVGREVAPGLGIGAVAPNDNNPDASATYGFVDGTAARLPAHDFSYTWGGGGLAATPRSIALFGSRAVDGTIVSRATFDAMLQPARLSDGSTVRERDYEVGFGWRAGRDIDGNPIAHHAGTTVAARSALVVWPTRGVSASVLSNAQWTSSIERTAEMLAAPFHTRPTADRQGGASCPVDAVAYEAEFEGARFNGTATFTDQDGLCSGRITLTEGPLRTWLNGFPQRDADALDIIGVHPRAGISRAALVTPIGLHDLRTDIDGRTLRVNFGPNRSLVVRLNAKAATAVKSG</sequence>
<dbReference type="SUPFAM" id="SSF56601">
    <property type="entry name" value="beta-lactamase/transpeptidase-like"/>
    <property type="match status" value="1"/>
</dbReference>
<comment type="caution">
    <text evidence="2">The sequence shown here is derived from an EMBL/GenBank/DDBJ whole genome shotgun (WGS) entry which is preliminary data.</text>
</comment>
<dbReference type="EMBL" id="JBHLTG010000001">
    <property type="protein sequence ID" value="MFC0676685.1"/>
    <property type="molecule type" value="Genomic_DNA"/>
</dbReference>
<dbReference type="PANTHER" id="PTHR46825">
    <property type="entry name" value="D-ALANYL-D-ALANINE-CARBOXYPEPTIDASE/ENDOPEPTIDASE AMPH"/>
    <property type="match status" value="1"/>
</dbReference>
<feature type="domain" description="Beta-lactamase-related" evidence="1">
    <location>
        <begin position="38"/>
        <end position="349"/>
    </location>
</feature>
<evidence type="ECO:0000259" key="1">
    <source>
        <dbReference type="Pfam" id="PF00144"/>
    </source>
</evidence>
<accession>A0ABV6RI67</accession>
<dbReference type="RefSeq" id="WP_386664450.1">
    <property type="nucleotide sequence ID" value="NZ_JBHLTG010000001.1"/>
</dbReference>
<organism evidence="2 3">
    <name type="scientific">Lysobacter korlensis</name>
    <dbReference type="NCBI Taxonomy" id="553636"/>
    <lineage>
        <taxon>Bacteria</taxon>
        <taxon>Pseudomonadati</taxon>
        <taxon>Pseudomonadota</taxon>
        <taxon>Gammaproteobacteria</taxon>
        <taxon>Lysobacterales</taxon>
        <taxon>Lysobacteraceae</taxon>
        <taxon>Lysobacter</taxon>
    </lineage>
</organism>
<evidence type="ECO:0000313" key="3">
    <source>
        <dbReference type="Proteomes" id="UP001589896"/>
    </source>
</evidence>
<evidence type="ECO:0000313" key="2">
    <source>
        <dbReference type="EMBL" id="MFC0676685.1"/>
    </source>
</evidence>